<keyword evidence="1" id="KW-1133">Transmembrane helix</keyword>
<dbReference type="EMBL" id="PDDY01000004">
    <property type="protein sequence ID" value="PEH40393.1"/>
    <property type="molecule type" value="Genomic_DNA"/>
</dbReference>
<keyword evidence="1" id="KW-0472">Membrane</keyword>
<keyword evidence="1" id="KW-0812">Transmembrane</keyword>
<reference evidence="3" key="1">
    <citation type="submission" date="2017-09" db="EMBL/GenBank/DDBJ databases">
        <title>FDA dAtabase for Regulatory Grade micrObial Sequences (FDA-ARGOS): Supporting development and validation of Infectious Disease Dx tests.</title>
        <authorList>
            <person name="Minogue T."/>
            <person name="Wolcott M."/>
            <person name="Wasieloski L."/>
            <person name="Aguilar W."/>
            <person name="Moore D."/>
            <person name="Tallon L."/>
            <person name="Sadzewicz L."/>
            <person name="Ott S."/>
            <person name="Zhao X."/>
            <person name="Nagaraj S."/>
            <person name="Vavikolanu K."/>
            <person name="Aluvathingal J."/>
            <person name="Nadendla S."/>
            <person name="Sichtig H."/>
        </authorList>
    </citation>
    <scope>NUCLEOTIDE SEQUENCE [LARGE SCALE GENOMIC DNA]</scope>
    <source>
        <strain evidence="3">FDAARGOS_390</strain>
    </source>
</reference>
<name>A0A2A7SAB7_BURGA</name>
<protein>
    <submittedName>
        <fullName evidence="2">Uncharacterized protein</fullName>
    </submittedName>
</protein>
<feature type="transmembrane region" description="Helical" evidence="1">
    <location>
        <begin position="58"/>
        <end position="87"/>
    </location>
</feature>
<sequence length="94" mass="10358">MKIVARIVLALLLTLPIYAGVTAIPWLSHWFNDGAGWDVVAPIFRALGSEGGEQNDDFLLGSLLAISFVLALISSWIVFAMFGWIVCRSHRRDA</sequence>
<evidence type="ECO:0000313" key="2">
    <source>
        <dbReference type="EMBL" id="PEH40393.1"/>
    </source>
</evidence>
<gene>
    <name evidence="2" type="ORF">CRM94_36715</name>
</gene>
<evidence type="ECO:0000256" key="1">
    <source>
        <dbReference type="SAM" id="Phobius"/>
    </source>
</evidence>
<evidence type="ECO:0000313" key="3">
    <source>
        <dbReference type="Proteomes" id="UP000220629"/>
    </source>
</evidence>
<organism evidence="2 3">
    <name type="scientific">Burkholderia gladioli</name>
    <name type="common">Pseudomonas marginata</name>
    <name type="synonym">Phytomonas marginata</name>
    <dbReference type="NCBI Taxonomy" id="28095"/>
    <lineage>
        <taxon>Bacteria</taxon>
        <taxon>Pseudomonadati</taxon>
        <taxon>Pseudomonadota</taxon>
        <taxon>Betaproteobacteria</taxon>
        <taxon>Burkholderiales</taxon>
        <taxon>Burkholderiaceae</taxon>
        <taxon>Burkholderia</taxon>
    </lineage>
</organism>
<dbReference type="AlphaFoldDB" id="A0A2A7SAB7"/>
<accession>A0A2A7SAB7</accession>
<dbReference type="Proteomes" id="UP000220629">
    <property type="component" value="Unassembled WGS sequence"/>
</dbReference>
<proteinExistence type="predicted"/>
<comment type="caution">
    <text evidence="2">The sequence shown here is derived from an EMBL/GenBank/DDBJ whole genome shotgun (WGS) entry which is preliminary data.</text>
</comment>